<dbReference type="SUPFAM" id="SSF54909">
    <property type="entry name" value="Dimeric alpha+beta barrel"/>
    <property type="match status" value="1"/>
</dbReference>
<dbReference type="PANTHER" id="PTHR30154">
    <property type="entry name" value="LEUCINE-RESPONSIVE REGULATORY PROTEIN"/>
    <property type="match status" value="1"/>
</dbReference>
<dbReference type="Proteomes" id="UP000068164">
    <property type="component" value="Unassembled WGS sequence"/>
</dbReference>
<dbReference type="GO" id="GO:0006355">
    <property type="term" value="P:regulation of DNA-templated transcription"/>
    <property type="evidence" value="ECO:0007669"/>
    <property type="project" value="UniProtKB-ARBA"/>
</dbReference>
<evidence type="ECO:0000313" key="5">
    <source>
        <dbReference type="EMBL" id="KWV52003.1"/>
    </source>
</evidence>
<evidence type="ECO:0000313" key="6">
    <source>
        <dbReference type="Proteomes" id="UP000068164"/>
    </source>
</evidence>
<evidence type="ECO:0000256" key="1">
    <source>
        <dbReference type="ARBA" id="ARBA00023015"/>
    </source>
</evidence>
<dbReference type="Pfam" id="PF13404">
    <property type="entry name" value="HTH_AsnC-type"/>
    <property type="match status" value="1"/>
</dbReference>
<dbReference type="InterPro" id="IPR036388">
    <property type="entry name" value="WH-like_DNA-bd_sf"/>
</dbReference>
<dbReference type="CDD" id="cd00090">
    <property type="entry name" value="HTH_ARSR"/>
    <property type="match status" value="1"/>
</dbReference>
<keyword evidence="2" id="KW-0238">DNA-binding</keyword>
<dbReference type="SMART" id="SM00344">
    <property type="entry name" value="HTH_ASNC"/>
    <property type="match status" value="1"/>
</dbReference>
<keyword evidence="3" id="KW-0804">Transcription</keyword>
<dbReference type="SUPFAM" id="SSF46785">
    <property type="entry name" value="Winged helix' DNA-binding domain"/>
    <property type="match status" value="1"/>
</dbReference>
<dbReference type="Pfam" id="PF01037">
    <property type="entry name" value="AsnC_trans_reg"/>
    <property type="match status" value="1"/>
</dbReference>
<dbReference type="GO" id="GO:0043565">
    <property type="term" value="F:sequence-specific DNA binding"/>
    <property type="evidence" value="ECO:0007669"/>
    <property type="project" value="InterPro"/>
</dbReference>
<dbReference type="InterPro" id="IPR000485">
    <property type="entry name" value="AsnC-type_HTH_dom"/>
</dbReference>
<evidence type="ECO:0000256" key="2">
    <source>
        <dbReference type="ARBA" id="ARBA00023125"/>
    </source>
</evidence>
<dbReference type="GO" id="GO:0005829">
    <property type="term" value="C:cytosol"/>
    <property type="evidence" value="ECO:0007669"/>
    <property type="project" value="TreeGrafter"/>
</dbReference>
<dbReference type="InterPro" id="IPR019887">
    <property type="entry name" value="Tscrpt_reg_AsnC/Lrp_C"/>
</dbReference>
<dbReference type="InterPro" id="IPR011991">
    <property type="entry name" value="ArsR-like_HTH"/>
</dbReference>
<dbReference type="EMBL" id="LNCD01000075">
    <property type="protein sequence ID" value="KWV52003.1"/>
    <property type="molecule type" value="Genomic_DNA"/>
</dbReference>
<dbReference type="PANTHER" id="PTHR30154:SF34">
    <property type="entry name" value="TRANSCRIPTIONAL REGULATOR AZLB"/>
    <property type="match status" value="1"/>
</dbReference>
<comment type="caution">
    <text evidence="5">The sequence shown here is derived from an EMBL/GenBank/DDBJ whole genome shotgun (WGS) entry which is preliminary data.</text>
</comment>
<dbReference type="InterPro" id="IPR019888">
    <property type="entry name" value="Tscrpt_reg_AsnC-like"/>
</dbReference>
<dbReference type="PROSITE" id="PS50956">
    <property type="entry name" value="HTH_ASNC_2"/>
    <property type="match status" value="1"/>
</dbReference>
<dbReference type="Gene3D" id="3.30.70.920">
    <property type="match status" value="1"/>
</dbReference>
<dbReference type="Gene3D" id="1.10.10.10">
    <property type="entry name" value="Winged helix-like DNA-binding domain superfamily/Winged helix DNA-binding domain"/>
    <property type="match status" value="1"/>
</dbReference>
<keyword evidence="6" id="KW-1185">Reference proteome</keyword>
<dbReference type="InterPro" id="IPR011008">
    <property type="entry name" value="Dimeric_a/b-barrel"/>
</dbReference>
<keyword evidence="1" id="KW-0805">Transcription regulation</keyword>
<reference evidence="5 6" key="1">
    <citation type="submission" date="2015-11" db="EMBL/GenBank/DDBJ databases">
        <title>Draft Genome Sequence of the Strain BR 10423 (Rhizobium sp.) isolated from nodules of Mimosa pudica.</title>
        <authorList>
            <person name="Barauna A.C."/>
            <person name="Zilli J.E."/>
            <person name="Simoes-Araujo J.L."/>
            <person name="Reis V.M."/>
            <person name="James E.K."/>
            <person name="Reis F.B.Jr."/>
            <person name="Rouws L.F."/>
            <person name="Passos S.R."/>
            <person name="Gois S.R."/>
        </authorList>
    </citation>
    <scope>NUCLEOTIDE SEQUENCE [LARGE SCALE GENOMIC DNA]</scope>
    <source>
        <strain evidence="5 6">BR10423</strain>
    </source>
</reference>
<protein>
    <submittedName>
        <fullName evidence="5">AsnC family transcriptional regulator</fullName>
    </submittedName>
</protein>
<accession>A0A109JNF4</accession>
<sequence>MAKFHSPVELDSFDLAILRILQRDNSTPQRTIGESVGLSAPAVQRRIKRMQDAGIIVRNVAVVDPVKVGRPITIIAHVQVHSESIDLIEDAKQNFTAAPEVQQCYYVTGEMDFILVLITENMMEYERLTKRLFFENNNVKRFQTFVVMNSVKASLDVPF</sequence>
<evidence type="ECO:0000256" key="3">
    <source>
        <dbReference type="ARBA" id="ARBA00023163"/>
    </source>
</evidence>
<proteinExistence type="predicted"/>
<dbReference type="InterPro" id="IPR036390">
    <property type="entry name" value="WH_DNA-bd_sf"/>
</dbReference>
<dbReference type="AlphaFoldDB" id="A0A109JNF4"/>
<name>A0A109JNF4_9HYPH</name>
<organism evidence="5 6">
    <name type="scientific">Rhizobium altiplani</name>
    <dbReference type="NCBI Taxonomy" id="1864509"/>
    <lineage>
        <taxon>Bacteria</taxon>
        <taxon>Pseudomonadati</taxon>
        <taxon>Pseudomonadota</taxon>
        <taxon>Alphaproteobacteria</taxon>
        <taxon>Hyphomicrobiales</taxon>
        <taxon>Rhizobiaceae</taxon>
        <taxon>Rhizobium/Agrobacterium group</taxon>
        <taxon>Rhizobium</taxon>
    </lineage>
</organism>
<evidence type="ECO:0000259" key="4">
    <source>
        <dbReference type="PROSITE" id="PS50956"/>
    </source>
</evidence>
<feature type="domain" description="HTH asnC-type" evidence="4">
    <location>
        <begin position="10"/>
        <end position="71"/>
    </location>
</feature>
<gene>
    <name evidence="5" type="ORF">AS026_05400</name>
</gene>
<dbReference type="PRINTS" id="PR00033">
    <property type="entry name" value="HTHASNC"/>
</dbReference>
<dbReference type="GO" id="GO:0043200">
    <property type="term" value="P:response to amino acid"/>
    <property type="evidence" value="ECO:0007669"/>
    <property type="project" value="TreeGrafter"/>
</dbReference>